<protein>
    <recommendedName>
        <fullName evidence="3">Chorismate mutase</fullName>
    </recommendedName>
</protein>
<dbReference type="Proteomes" id="UP000634780">
    <property type="component" value="Unassembled WGS sequence"/>
</dbReference>
<dbReference type="EMBL" id="JAEKOZ010000004">
    <property type="protein sequence ID" value="MBJ3807310.1"/>
    <property type="molecule type" value="Genomic_DNA"/>
</dbReference>
<proteinExistence type="predicted"/>
<dbReference type="RefSeq" id="WP_190115854.1">
    <property type="nucleotide sequence ID" value="NZ_BMVR01000004.1"/>
</dbReference>
<gene>
    <name evidence="1" type="ORF">JGB26_09325</name>
</gene>
<organism evidence="1 2">
    <name type="scientific">Streptomyces flavofungini</name>
    <dbReference type="NCBI Taxonomy" id="68200"/>
    <lineage>
        <taxon>Bacteria</taxon>
        <taxon>Bacillati</taxon>
        <taxon>Actinomycetota</taxon>
        <taxon>Actinomycetes</taxon>
        <taxon>Kitasatosporales</taxon>
        <taxon>Streptomycetaceae</taxon>
        <taxon>Streptomyces</taxon>
    </lineage>
</organism>
<evidence type="ECO:0000313" key="1">
    <source>
        <dbReference type="EMBL" id="MBJ3807310.1"/>
    </source>
</evidence>
<comment type="caution">
    <text evidence="1">The sequence shown here is derived from an EMBL/GenBank/DDBJ whole genome shotgun (WGS) entry which is preliminary data.</text>
</comment>
<reference evidence="1 2" key="1">
    <citation type="submission" date="2020-12" db="EMBL/GenBank/DDBJ databases">
        <title>Streptomyces typhae sp. nov., a novel endophytic actinomycete isolated from the root of cattail pollen (Typha angustifolia L.).</title>
        <authorList>
            <person name="Peng C."/>
            <person name="Liu C."/>
        </authorList>
    </citation>
    <scope>NUCLEOTIDE SEQUENCE [LARGE SCALE GENOMIC DNA]</scope>
    <source>
        <strain evidence="1 2">JCM 4753</strain>
    </source>
</reference>
<evidence type="ECO:0008006" key="3">
    <source>
        <dbReference type="Google" id="ProtNLM"/>
    </source>
</evidence>
<name>A0ABS0X293_9ACTN</name>
<keyword evidence="2" id="KW-1185">Reference proteome</keyword>
<evidence type="ECO:0000313" key="2">
    <source>
        <dbReference type="Proteomes" id="UP000634780"/>
    </source>
</evidence>
<sequence>MAEQRIDLIDAEITRLTELRQRLALRVAAIRAVAGIDDRLDASSRTGV</sequence>
<accession>A0ABS0X293</accession>